<dbReference type="Proteomes" id="UP000616724">
    <property type="component" value="Unassembled WGS sequence"/>
</dbReference>
<evidence type="ECO:0000313" key="1">
    <source>
        <dbReference type="EMBL" id="GIH75190.1"/>
    </source>
</evidence>
<gene>
    <name evidence="1" type="ORF">Plo01_16190</name>
</gene>
<accession>A0A8J3RI82</accession>
<proteinExistence type="predicted"/>
<organism evidence="1 2">
    <name type="scientific">Planobispora longispora</name>
    <dbReference type="NCBI Taxonomy" id="28887"/>
    <lineage>
        <taxon>Bacteria</taxon>
        <taxon>Bacillati</taxon>
        <taxon>Actinomycetota</taxon>
        <taxon>Actinomycetes</taxon>
        <taxon>Streptosporangiales</taxon>
        <taxon>Streptosporangiaceae</taxon>
        <taxon>Planobispora</taxon>
    </lineage>
</organism>
<dbReference type="EMBL" id="BOOH01000014">
    <property type="protein sequence ID" value="GIH75190.1"/>
    <property type="molecule type" value="Genomic_DNA"/>
</dbReference>
<comment type="caution">
    <text evidence="1">The sequence shown here is derived from an EMBL/GenBank/DDBJ whole genome shotgun (WGS) entry which is preliminary data.</text>
</comment>
<reference evidence="1 2" key="1">
    <citation type="submission" date="2021-01" db="EMBL/GenBank/DDBJ databases">
        <title>Whole genome shotgun sequence of Planobispora longispora NBRC 13918.</title>
        <authorList>
            <person name="Komaki H."/>
            <person name="Tamura T."/>
        </authorList>
    </citation>
    <scope>NUCLEOTIDE SEQUENCE [LARGE SCALE GENOMIC DNA]</scope>
    <source>
        <strain evidence="1 2">NBRC 13918</strain>
    </source>
</reference>
<name>A0A8J3RI82_9ACTN</name>
<protein>
    <submittedName>
        <fullName evidence="1">Uncharacterized protein</fullName>
    </submittedName>
</protein>
<keyword evidence="2" id="KW-1185">Reference proteome</keyword>
<evidence type="ECO:0000313" key="2">
    <source>
        <dbReference type="Proteomes" id="UP000616724"/>
    </source>
</evidence>
<dbReference type="AlphaFoldDB" id="A0A8J3RI82"/>
<sequence>MAPEPVDMAPNPRREELARALAKVRMHAAQLEAALDPAHAAFTGRAVWTGPAAREFGEELTGRRARLRVLTQRIVEELENELRAAPERVARSSSAVR</sequence>